<reference evidence="4 5" key="1">
    <citation type="journal article" date="2014" name="Am. J. Bot.">
        <title>Genome assembly and annotation for red clover (Trifolium pratense; Fabaceae).</title>
        <authorList>
            <person name="Istvanek J."/>
            <person name="Jaros M."/>
            <person name="Krenek A."/>
            <person name="Repkova J."/>
        </authorList>
    </citation>
    <scope>NUCLEOTIDE SEQUENCE [LARGE SCALE GENOMIC DNA]</scope>
    <source>
        <strain evidence="5">cv. Tatra</strain>
        <tissue evidence="4">Young leaves</tissue>
    </source>
</reference>
<dbReference type="PANTHER" id="PTHR12565:SF458">
    <property type="entry name" value="TRANSCRIPTION FACTOR BHLH49"/>
    <property type="match status" value="1"/>
</dbReference>
<sequence>IGIGLGPGSVLLLRSEDPDNDKAVGDRELKSEGATDNAENQQKGEQTKASGKNAKQGSQSSDPAKEEYIHVRAPRGQATNSHSLAERLRYCEKLSVIKIKVFEDEF</sequence>
<dbReference type="ExpressionAtlas" id="A0A2K3LUE2">
    <property type="expression patterns" value="baseline"/>
</dbReference>
<dbReference type="GO" id="GO:0005634">
    <property type="term" value="C:nucleus"/>
    <property type="evidence" value="ECO:0007669"/>
    <property type="project" value="UniProtKB-SubCell"/>
</dbReference>
<dbReference type="EMBL" id="ASHM01041365">
    <property type="protein sequence ID" value="PNX82147.1"/>
    <property type="molecule type" value="Genomic_DNA"/>
</dbReference>
<feature type="region of interest" description="Disordered" evidence="3">
    <location>
        <begin position="1"/>
        <end position="82"/>
    </location>
</feature>
<dbReference type="STRING" id="57577.A0A2K3LUE2"/>
<dbReference type="PANTHER" id="PTHR12565">
    <property type="entry name" value="STEROL REGULATORY ELEMENT-BINDING PROTEIN"/>
    <property type="match status" value="1"/>
</dbReference>
<evidence type="ECO:0000313" key="4">
    <source>
        <dbReference type="EMBL" id="PNX82147.1"/>
    </source>
</evidence>
<dbReference type="GO" id="GO:0003700">
    <property type="term" value="F:DNA-binding transcription factor activity"/>
    <property type="evidence" value="ECO:0007669"/>
    <property type="project" value="TreeGrafter"/>
</dbReference>
<gene>
    <name evidence="4" type="ORF">L195_g038175</name>
</gene>
<organism evidence="4 5">
    <name type="scientific">Trifolium pratense</name>
    <name type="common">Red clover</name>
    <dbReference type="NCBI Taxonomy" id="57577"/>
    <lineage>
        <taxon>Eukaryota</taxon>
        <taxon>Viridiplantae</taxon>
        <taxon>Streptophyta</taxon>
        <taxon>Embryophyta</taxon>
        <taxon>Tracheophyta</taxon>
        <taxon>Spermatophyta</taxon>
        <taxon>Magnoliopsida</taxon>
        <taxon>eudicotyledons</taxon>
        <taxon>Gunneridae</taxon>
        <taxon>Pentapetalae</taxon>
        <taxon>rosids</taxon>
        <taxon>fabids</taxon>
        <taxon>Fabales</taxon>
        <taxon>Fabaceae</taxon>
        <taxon>Papilionoideae</taxon>
        <taxon>50 kb inversion clade</taxon>
        <taxon>NPAAA clade</taxon>
        <taxon>Hologalegina</taxon>
        <taxon>IRL clade</taxon>
        <taxon>Trifolieae</taxon>
        <taxon>Trifolium</taxon>
    </lineage>
</organism>
<protein>
    <submittedName>
        <fullName evidence="4">Uncharacterized protein</fullName>
    </submittedName>
</protein>
<proteinExistence type="predicted"/>
<name>A0A2K3LUE2_TRIPR</name>
<feature type="compositionally biased region" description="Polar residues" evidence="3">
    <location>
        <begin position="37"/>
        <end position="62"/>
    </location>
</feature>
<comment type="subcellular location">
    <subcellularLocation>
        <location evidence="1">Nucleus</location>
    </subcellularLocation>
</comment>
<accession>A0A2K3LUE2</accession>
<feature type="non-terminal residue" evidence="4">
    <location>
        <position position="1"/>
    </location>
</feature>
<dbReference type="InterPro" id="IPR024097">
    <property type="entry name" value="bHLH_ZIP_TF"/>
</dbReference>
<dbReference type="Proteomes" id="UP000236291">
    <property type="component" value="Unassembled WGS sequence"/>
</dbReference>
<feature type="compositionally biased region" description="Basic and acidic residues" evidence="3">
    <location>
        <begin position="14"/>
        <end position="33"/>
    </location>
</feature>
<reference evidence="4 5" key="2">
    <citation type="journal article" date="2017" name="Front. Plant Sci.">
        <title>Gene Classification and Mining of Molecular Markers Useful in Red Clover (Trifolium pratense) Breeding.</title>
        <authorList>
            <person name="Istvanek J."/>
            <person name="Dluhosova J."/>
            <person name="Dluhos P."/>
            <person name="Patkova L."/>
            <person name="Nedelnik J."/>
            <person name="Repkova J."/>
        </authorList>
    </citation>
    <scope>NUCLEOTIDE SEQUENCE [LARGE SCALE GENOMIC DNA]</scope>
    <source>
        <strain evidence="5">cv. Tatra</strain>
        <tissue evidence="4">Young leaves</tissue>
    </source>
</reference>
<evidence type="ECO:0000256" key="2">
    <source>
        <dbReference type="ARBA" id="ARBA00023242"/>
    </source>
</evidence>
<dbReference type="AlphaFoldDB" id="A0A2K3LUE2"/>
<keyword evidence="2" id="KW-0539">Nucleus</keyword>
<evidence type="ECO:0000256" key="1">
    <source>
        <dbReference type="ARBA" id="ARBA00004123"/>
    </source>
</evidence>
<evidence type="ECO:0000256" key="3">
    <source>
        <dbReference type="SAM" id="MobiDB-lite"/>
    </source>
</evidence>
<comment type="caution">
    <text evidence="4">The sequence shown here is derived from an EMBL/GenBank/DDBJ whole genome shotgun (WGS) entry which is preliminary data.</text>
</comment>
<evidence type="ECO:0000313" key="5">
    <source>
        <dbReference type="Proteomes" id="UP000236291"/>
    </source>
</evidence>